<dbReference type="EMBL" id="UZAF01017864">
    <property type="protein sequence ID" value="VDO45643.1"/>
    <property type="molecule type" value="Genomic_DNA"/>
</dbReference>
<dbReference type="WBParaSite" id="HPLM_0001243101-mRNA-1">
    <property type="protein sequence ID" value="HPLM_0001243101-mRNA-1"/>
    <property type="gene ID" value="HPLM_0001243101"/>
</dbReference>
<evidence type="ECO:0000313" key="2">
    <source>
        <dbReference type="Proteomes" id="UP000268014"/>
    </source>
</evidence>
<keyword evidence="2" id="KW-1185">Reference proteome</keyword>
<dbReference type="OrthoDB" id="5793009at2759"/>
<dbReference type="Proteomes" id="UP000268014">
    <property type="component" value="Unassembled WGS sequence"/>
</dbReference>
<dbReference type="OMA" id="MPTFLEC"/>
<proteinExistence type="predicted"/>
<evidence type="ECO:0000313" key="3">
    <source>
        <dbReference type="WBParaSite" id="HPLM_0001243101-mRNA-1"/>
    </source>
</evidence>
<evidence type="ECO:0000313" key="1">
    <source>
        <dbReference type="EMBL" id="VDO45643.1"/>
    </source>
</evidence>
<sequence>MPGLVSCPHCDRLYSNHSLQLHISKCKDNPNAVRRFSVVLKKSTNTKNSRPRTRSLSRPVGDEFRLCYVCGQRMDEKNIGSHEEKCLKAWSEACDRLVARFESRPPMPLMIPSVDGTSDSRRLNEHASVQATKAQTLRCRRCSAKVPLSSADQHRCTRFDPPVEYFF</sequence>
<protein>
    <submittedName>
        <fullName evidence="3">C2H2-type domain-containing protein</fullName>
    </submittedName>
</protein>
<name>A0A0N4WMJ3_HAEPC</name>
<accession>A0A0N4WMJ3</accession>
<dbReference type="AlphaFoldDB" id="A0A0N4WMJ3"/>
<reference evidence="3" key="1">
    <citation type="submission" date="2017-02" db="UniProtKB">
        <authorList>
            <consortium name="WormBaseParasite"/>
        </authorList>
    </citation>
    <scope>IDENTIFICATION</scope>
</reference>
<reference evidence="1 2" key="2">
    <citation type="submission" date="2018-11" db="EMBL/GenBank/DDBJ databases">
        <authorList>
            <consortium name="Pathogen Informatics"/>
        </authorList>
    </citation>
    <scope>NUCLEOTIDE SEQUENCE [LARGE SCALE GENOMIC DNA]</scope>
    <source>
        <strain evidence="1 2">MHpl1</strain>
    </source>
</reference>
<gene>
    <name evidence="1" type="ORF">HPLM_LOCUS12423</name>
</gene>
<organism evidence="3">
    <name type="scientific">Haemonchus placei</name>
    <name type="common">Barber's pole worm</name>
    <dbReference type="NCBI Taxonomy" id="6290"/>
    <lineage>
        <taxon>Eukaryota</taxon>
        <taxon>Metazoa</taxon>
        <taxon>Ecdysozoa</taxon>
        <taxon>Nematoda</taxon>
        <taxon>Chromadorea</taxon>
        <taxon>Rhabditida</taxon>
        <taxon>Rhabditina</taxon>
        <taxon>Rhabditomorpha</taxon>
        <taxon>Strongyloidea</taxon>
        <taxon>Trichostrongylidae</taxon>
        <taxon>Haemonchus</taxon>
    </lineage>
</organism>